<feature type="compositionally biased region" description="Acidic residues" evidence="1">
    <location>
        <begin position="42"/>
        <end position="51"/>
    </location>
</feature>
<dbReference type="AlphaFoldDB" id="A0A419DAN0"/>
<dbReference type="Proteomes" id="UP000285655">
    <property type="component" value="Unassembled WGS sequence"/>
</dbReference>
<organism evidence="2 3">
    <name type="scientific">candidate division WS5 bacterium</name>
    <dbReference type="NCBI Taxonomy" id="2093353"/>
    <lineage>
        <taxon>Bacteria</taxon>
        <taxon>candidate division WS5</taxon>
    </lineage>
</organism>
<comment type="caution">
    <text evidence="2">The sequence shown here is derived from an EMBL/GenBank/DDBJ whole genome shotgun (WGS) entry which is preliminary data.</text>
</comment>
<name>A0A419DAN0_9BACT</name>
<accession>A0A419DAN0</accession>
<evidence type="ECO:0000256" key="1">
    <source>
        <dbReference type="SAM" id="MobiDB-lite"/>
    </source>
</evidence>
<gene>
    <name evidence="2" type="ORF">C4544_07225</name>
</gene>
<reference evidence="2 3" key="1">
    <citation type="journal article" date="2017" name="ISME J.">
        <title>Energy and carbon metabolisms in a deep terrestrial subsurface fluid microbial community.</title>
        <authorList>
            <person name="Momper L."/>
            <person name="Jungbluth S.P."/>
            <person name="Lee M.D."/>
            <person name="Amend J.P."/>
        </authorList>
    </citation>
    <scope>NUCLEOTIDE SEQUENCE [LARGE SCALE GENOMIC DNA]</scope>
    <source>
        <strain evidence="2">SURF_29</strain>
    </source>
</reference>
<dbReference type="EMBL" id="QZJW01000055">
    <property type="protein sequence ID" value="RJO60130.1"/>
    <property type="molecule type" value="Genomic_DNA"/>
</dbReference>
<feature type="compositionally biased region" description="Polar residues" evidence="1">
    <location>
        <begin position="54"/>
        <end position="64"/>
    </location>
</feature>
<protein>
    <submittedName>
        <fullName evidence="2">Uncharacterized protein</fullName>
    </submittedName>
</protein>
<evidence type="ECO:0000313" key="3">
    <source>
        <dbReference type="Proteomes" id="UP000285655"/>
    </source>
</evidence>
<proteinExistence type="predicted"/>
<evidence type="ECO:0000313" key="2">
    <source>
        <dbReference type="EMBL" id="RJO60130.1"/>
    </source>
</evidence>
<sequence length="72" mass="8223">MREDSDEKLKAIKNTYNNASFKGYDCKDDCSGHEAGYEWAEENEITQDDVDGYSGNSDSFQEGMQSFVDENY</sequence>
<feature type="region of interest" description="Disordered" evidence="1">
    <location>
        <begin position="42"/>
        <end position="72"/>
    </location>
</feature>